<sequence length="147" mass="16257">MNVPPKQVDLSAWSNPDPLTYRSGDMVEINCTATGAKPKANIKWEINDLPVKERNLMKYSDFEDSRGRVTSKLGLRWRAPDYFRNNLARVTCIAMVGGHATRGSKNIYLDPASSAAFNHQFGAAGSQLPTTWTILSLASILIARSFP</sequence>
<proteinExistence type="predicted"/>
<dbReference type="PANTHER" id="PTHR21261">
    <property type="entry name" value="BEAT PROTEIN"/>
    <property type="match status" value="1"/>
</dbReference>
<dbReference type="InterPro" id="IPR013783">
    <property type="entry name" value="Ig-like_fold"/>
</dbReference>
<dbReference type="EMBL" id="JAHLQT010013238">
    <property type="protein sequence ID" value="KAG7170913.1"/>
    <property type="molecule type" value="Genomic_DNA"/>
</dbReference>
<keyword evidence="1" id="KW-1015">Disulfide bond</keyword>
<dbReference type="SUPFAM" id="SSF48726">
    <property type="entry name" value="Immunoglobulin"/>
    <property type="match status" value="1"/>
</dbReference>
<evidence type="ECO:0000313" key="3">
    <source>
        <dbReference type="EMBL" id="KAG7170913.1"/>
    </source>
</evidence>
<name>A0A8J5KEQ8_HOMAM</name>
<evidence type="ECO:0000256" key="1">
    <source>
        <dbReference type="ARBA" id="ARBA00023157"/>
    </source>
</evidence>
<organism evidence="3 4">
    <name type="scientific">Homarus americanus</name>
    <name type="common">American lobster</name>
    <dbReference type="NCBI Taxonomy" id="6706"/>
    <lineage>
        <taxon>Eukaryota</taxon>
        <taxon>Metazoa</taxon>
        <taxon>Ecdysozoa</taxon>
        <taxon>Arthropoda</taxon>
        <taxon>Crustacea</taxon>
        <taxon>Multicrustacea</taxon>
        <taxon>Malacostraca</taxon>
        <taxon>Eumalacostraca</taxon>
        <taxon>Eucarida</taxon>
        <taxon>Decapoda</taxon>
        <taxon>Pleocyemata</taxon>
        <taxon>Astacidea</taxon>
        <taxon>Nephropoidea</taxon>
        <taxon>Nephropidae</taxon>
        <taxon>Homarus</taxon>
    </lineage>
</organism>
<protein>
    <submittedName>
        <fullName evidence="3">Cell adhesion molecule 2-like 3</fullName>
    </submittedName>
</protein>
<dbReference type="PROSITE" id="PS50835">
    <property type="entry name" value="IG_LIKE"/>
    <property type="match status" value="1"/>
</dbReference>
<dbReference type="AlphaFoldDB" id="A0A8J5KEQ8"/>
<dbReference type="InterPro" id="IPR007110">
    <property type="entry name" value="Ig-like_dom"/>
</dbReference>
<accession>A0A8J5KEQ8</accession>
<feature type="domain" description="Ig-like" evidence="2">
    <location>
        <begin position="5"/>
        <end position="108"/>
    </location>
</feature>
<dbReference type="Proteomes" id="UP000747542">
    <property type="component" value="Unassembled WGS sequence"/>
</dbReference>
<dbReference type="Pfam" id="PF08205">
    <property type="entry name" value="C2-set_2"/>
    <property type="match status" value="1"/>
</dbReference>
<evidence type="ECO:0000259" key="2">
    <source>
        <dbReference type="PROSITE" id="PS50835"/>
    </source>
</evidence>
<reference evidence="3" key="1">
    <citation type="journal article" date="2021" name="Sci. Adv.">
        <title>The American lobster genome reveals insights on longevity, neural, and immune adaptations.</title>
        <authorList>
            <person name="Polinski J.M."/>
            <person name="Zimin A.V."/>
            <person name="Clark K.F."/>
            <person name="Kohn A.B."/>
            <person name="Sadowski N."/>
            <person name="Timp W."/>
            <person name="Ptitsyn A."/>
            <person name="Khanna P."/>
            <person name="Romanova D.Y."/>
            <person name="Williams P."/>
            <person name="Greenwood S.J."/>
            <person name="Moroz L.L."/>
            <person name="Walt D.R."/>
            <person name="Bodnar A.G."/>
        </authorList>
    </citation>
    <scope>NUCLEOTIDE SEQUENCE</scope>
    <source>
        <strain evidence="3">GMGI-L3</strain>
    </source>
</reference>
<keyword evidence="4" id="KW-1185">Reference proteome</keyword>
<evidence type="ECO:0000313" key="4">
    <source>
        <dbReference type="Proteomes" id="UP000747542"/>
    </source>
</evidence>
<comment type="caution">
    <text evidence="3">The sequence shown here is derived from an EMBL/GenBank/DDBJ whole genome shotgun (WGS) entry which is preliminary data.</text>
</comment>
<dbReference type="InterPro" id="IPR013162">
    <property type="entry name" value="CD80_C2-set"/>
</dbReference>
<dbReference type="Gene3D" id="2.60.40.10">
    <property type="entry name" value="Immunoglobulins"/>
    <property type="match status" value="1"/>
</dbReference>
<gene>
    <name evidence="3" type="primary">Cadm2-L3</name>
    <name evidence="3" type="ORF">Hamer_G012483</name>
</gene>
<dbReference type="InterPro" id="IPR036179">
    <property type="entry name" value="Ig-like_dom_sf"/>
</dbReference>
<dbReference type="PANTHER" id="PTHR21261:SF15">
    <property type="entry name" value="BEATEN PATH IIIA, ISOFORM D-RELATED"/>
    <property type="match status" value="1"/>
</dbReference>